<dbReference type="NCBIfam" id="NF038025">
    <property type="entry name" value="dapto_LiaX"/>
    <property type="match status" value="1"/>
</dbReference>
<feature type="region of interest" description="Disordered" evidence="2">
    <location>
        <begin position="31"/>
        <end position="65"/>
    </location>
</feature>
<dbReference type="Pfam" id="PF22746">
    <property type="entry name" value="SHOCT-like_DUF2089-C"/>
    <property type="match status" value="1"/>
</dbReference>
<dbReference type="AlphaFoldDB" id="A0A1S6ILM4"/>
<evidence type="ECO:0000313" key="5">
    <source>
        <dbReference type="EMBL" id="AQS52431.1"/>
    </source>
</evidence>
<organism evidence="5 6">
    <name type="scientific">Jeotgalibaca dankookensis</name>
    <dbReference type="NCBI Taxonomy" id="708126"/>
    <lineage>
        <taxon>Bacteria</taxon>
        <taxon>Bacillati</taxon>
        <taxon>Bacillota</taxon>
        <taxon>Bacilli</taxon>
        <taxon>Lactobacillales</taxon>
        <taxon>Carnobacteriaceae</taxon>
        <taxon>Jeotgalibaca</taxon>
    </lineage>
</organism>
<reference evidence="5 6" key="1">
    <citation type="journal article" date="2014" name="Int. J. Syst. Evol. Microbiol.">
        <title>Jeotgalibaca dankookensis gen. nov., sp. nov., a member of the family Carnobacteriaceae, isolated from seujeot (Korean traditional food).</title>
        <authorList>
            <person name="Lee D.G."/>
            <person name="Trujillo M.E."/>
            <person name="Kang H."/>
            <person name="Ahn T.Y."/>
        </authorList>
    </citation>
    <scope>NUCLEOTIDE SEQUENCE [LARGE SCALE GENOMIC DNA]</scope>
    <source>
        <strain evidence="5 6">EX-07</strain>
    </source>
</reference>
<dbReference type="Pfam" id="PF13349">
    <property type="entry name" value="DUF4097"/>
    <property type="match status" value="1"/>
</dbReference>
<evidence type="ECO:0000259" key="3">
    <source>
        <dbReference type="Pfam" id="PF13349"/>
    </source>
</evidence>
<sequence>MNERERILALVREGVISTEEAIELLENVAKNQSQEAEQKHAATDFVENQSAKEQETTENQDEIDKKDKANFEKILESLASEISHFSSQVDGKTEVLQTLRREITKKAERRQEITTQEELESLTPELEMEALRLDEELVGLRSQEKALREEKRAMDEQMRTLKKEQIEKNVKAFGEKFGNKEEWKVTANDLGGKLNKIGSQFGRFISKTVDTVSDNIEWKEFDFNFNVPGIVTSKFQHELNFENTSATILDFQLANGNVTLKKWDRADIKVAADVKIYAKFEEETPLAAFEARSTIQIDSDTFTFRVPNKRVRCDIIVWLPEREYDYMALKLLNGNVSVTDFKGKDIYLKSTNGNMTFNNVKATMLELDGVNGQITITDSQLVDLIAKLVNGEMTISSQITSSALSLVNGPIRLTYKTGTIKRIEASSVNGAIKLALPADKSVELEAHSSFGSIKNRMQEVEVLKETTEKTSKVLQFRRLVDNEPVMVELKTTNGSILLKDTDI</sequence>
<feature type="domain" description="DUF4097" evidence="3">
    <location>
        <begin position="249"/>
        <end position="496"/>
    </location>
</feature>
<protein>
    <submittedName>
        <fullName evidence="5">Uncharacterized protein</fullName>
    </submittedName>
</protein>
<accession>A0A1S6ILM4</accession>
<evidence type="ECO:0000256" key="2">
    <source>
        <dbReference type="SAM" id="MobiDB-lite"/>
    </source>
</evidence>
<dbReference type="KEGG" id="jda:BW727_100021"/>
<dbReference type="InterPro" id="IPR053959">
    <property type="entry name" value="YvlB/LiaX_N"/>
</dbReference>
<proteinExistence type="predicted"/>
<dbReference type="OrthoDB" id="2240743at2"/>
<dbReference type="Proteomes" id="UP000188993">
    <property type="component" value="Chromosome"/>
</dbReference>
<dbReference type="EMBL" id="CP019728">
    <property type="protein sequence ID" value="AQS52431.1"/>
    <property type="molecule type" value="Genomic_DNA"/>
</dbReference>
<name>A0A1S6ILM4_9LACT</name>
<dbReference type="RefSeq" id="WP_062468202.1">
    <property type="nucleotide sequence ID" value="NZ_BBYN01000006.1"/>
</dbReference>
<keyword evidence="6" id="KW-1185">Reference proteome</keyword>
<feature type="coiled-coil region" evidence="1">
    <location>
        <begin position="96"/>
        <end position="167"/>
    </location>
</feature>
<dbReference type="InterPro" id="IPR025164">
    <property type="entry name" value="Toastrack_DUF4097"/>
</dbReference>
<feature type="domain" description="YvlB/LiaX N-terminal" evidence="4">
    <location>
        <begin position="2"/>
        <end position="32"/>
    </location>
</feature>
<dbReference type="STRING" id="708126.BW727_100021"/>
<dbReference type="InterPro" id="IPR058219">
    <property type="entry name" value="LiaX"/>
</dbReference>
<evidence type="ECO:0000259" key="4">
    <source>
        <dbReference type="Pfam" id="PF22746"/>
    </source>
</evidence>
<keyword evidence="1" id="KW-0175">Coiled coil</keyword>
<gene>
    <name evidence="5" type="ORF">BW727_100021</name>
</gene>
<evidence type="ECO:0000256" key="1">
    <source>
        <dbReference type="SAM" id="Coils"/>
    </source>
</evidence>
<evidence type="ECO:0000313" key="6">
    <source>
        <dbReference type="Proteomes" id="UP000188993"/>
    </source>
</evidence>